<evidence type="ECO:0000256" key="4">
    <source>
        <dbReference type="ARBA" id="ARBA00022729"/>
    </source>
</evidence>
<dbReference type="Proteomes" id="UP001527882">
    <property type="component" value="Unassembled WGS sequence"/>
</dbReference>
<keyword evidence="7" id="KW-1185">Reference proteome</keyword>
<dbReference type="Gene3D" id="3.40.190.10">
    <property type="entry name" value="Periplasmic binding protein-like II"/>
    <property type="match status" value="1"/>
</dbReference>
<comment type="caution">
    <text evidence="6">The sequence shown here is derived from an EMBL/GenBank/DDBJ whole genome shotgun (WGS) entry which is preliminary data.</text>
</comment>
<evidence type="ECO:0000313" key="7">
    <source>
        <dbReference type="Proteomes" id="UP001527882"/>
    </source>
</evidence>
<evidence type="ECO:0000256" key="1">
    <source>
        <dbReference type="ARBA" id="ARBA00004196"/>
    </source>
</evidence>
<organism evidence="6 7">
    <name type="scientific">Paenibacillus gyeongsangnamensis</name>
    <dbReference type="NCBI Taxonomy" id="3388067"/>
    <lineage>
        <taxon>Bacteria</taxon>
        <taxon>Bacillati</taxon>
        <taxon>Bacillota</taxon>
        <taxon>Bacilli</taxon>
        <taxon>Bacillales</taxon>
        <taxon>Paenibacillaceae</taxon>
        <taxon>Paenibacillus</taxon>
    </lineage>
</organism>
<evidence type="ECO:0000256" key="2">
    <source>
        <dbReference type="ARBA" id="ARBA00008520"/>
    </source>
</evidence>
<dbReference type="Pfam" id="PF01547">
    <property type="entry name" value="SBP_bac_1"/>
    <property type="match status" value="1"/>
</dbReference>
<keyword evidence="4 5" id="KW-0732">Signal</keyword>
<comment type="similarity">
    <text evidence="2">Belongs to the bacterial solute-binding protein 1 family.</text>
</comment>
<proteinExistence type="inferred from homology"/>
<dbReference type="PANTHER" id="PTHR43649:SF31">
    <property type="entry name" value="SN-GLYCEROL-3-PHOSPHATE-BINDING PERIPLASMIC PROTEIN UGPB"/>
    <property type="match status" value="1"/>
</dbReference>
<evidence type="ECO:0000313" key="6">
    <source>
        <dbReference type="EMBL" id="MCZ8516890.1"/>
    </source>
</evidence>
<gene>
    <name evidence="6" type="ORF">O9H85_31945</name>
</gene>
<dbReference type="InterPro" id="IPR006059">
    <property type="entry name" value="SBP"/>
</dbReference>
<feature type="signal peptide" evidence="5">
    <location>
        <begin position="1"/>
        <end position="19"/>
    </location>
</feature>
<name>A0ABT4QJ66_9BACL</name>
<keyword evidence="3" id="KW-0813">Transport</keyword>
<reference evidence="6 7" key="1">
    <citation type="submission" date="2022-12" db="EMBL/GenBank/DDBJ databases">
        <title>Draft genome sequence of Paenibacillus sp. dW9.</title>
        <authorList>
            <person name="Choi E.-W."/>
            <person name="Kim D.-U."/>
        </authorList>
    </citation>
    <scope>NUCLEOTIDE SEQUENCE [LARGE SCALE GENOMIC DNA]</scope>
    <source>
        <strain evidence="7">dW9</strain>
    </source>
</reference>
<dbReference type="SUPFAM" id="SSF53850">
    <property type="entry name" value="Periplasmic binding protein-like II"/>
    <property type="match status" value="1"/>
</dbReference>
<feature type="chain" id="PRO_5046782408" evidence="5">
    <location>
        <begin position="20"/>
        <end position="434"/>
    </location>
</feature>
<comment type="subcellular location">
    <subcellularLocation>
        <location evidence="1">Cell envelope</location>
    </subcellularLocation>
</comment>
<sequence length="434" mass="48262">MLKKMSVIVSFALSVSALSACSSTGTPEKPKPSADEKIQTGEPATVQLAISKGWLTDEEIDKYIIDPTKKKFPNITIKLVTMDGKNVTPTTLVAAGTVPDLIIVANPTINDITSLELDDNIEPLIKKHNIDLNKFKPETLAAIKGSTGYDYLVGLPYAMHFSALYYNKDLFNKFGVPFPKDGMTWDEVTELARKMTRLDNGVQYRGLEPDHVTRPASQLSLGLIDPKTMKTTVNSEQWKKVFTTLKNIYDIPGNNQMQNFNNASDQFAKDKTLAMRPELNVLGRFAAVKDLNWDLVTYPTFKETPNTGMQVDEHILAITRTSKVKDAAMDVISVVVSDEVQLTMAGDAKVSTLKDDKFIKEFGKNVDYVKGKNMEAVLRMKQATPVAVTKYDKIPKDRIQNAMESVVKGQEDINTALRTAEEEINNKLATETKK</sequence>
<dbReference type="InterPro" id="IPR050490">
    <property type="entry name" value="Bact_solute-bd_prot1"/>
</dbReference>
<protein>
    <submittedName>
        <fullName evidence="6">Extracellular solute-binding protein</fullName>
    </submittedName>
</protein>
<dbReference type="PROSITE" id="PS51257">
    <property type="entry name" value="PROKAR_LIPOPROTEIN"/>
    <property type="match status" value="1"/>
</dbReference>
<evidence type="ECO:0000256" key="3">
    <source>
        <dbReference type="ARBA" id="ARBA00022448"/>
    </source>
</evidence>
<accession>A0ABT4QJ66</accession>
<dbReference type="PANTHER" id="PTHR43649">
    <property type="entry name" value="ARABINOSE-BINDING PROTEIN-RELATED"/>
    <property type="match status" value="1"/>
</dbReference>
<dbReference type="RefSeq" id="WP_269885423.1">
    <property type="nucleotide sequence ID" value="NZ_JAQAGZ010000028.1"/>
</dbReference>
<dbReference type="EMBL" id="JAQAGZ010000028">
    <property type="protein sequence ID" value="MCZ8516890.1"/>
    <property type="molecule type" value="Genomic_DNA"/>
</dbReference>
<evidence type="ECO:0000256" key="5">
    <source>
        <dbReference type="SAM" id="SignalP"/>
    </source>
</evidence>